<dbReference type="AlphaFoldDB" id="A0AAX4P5I8"/>
<reference evidence="7 8" key="1">
    <citation type="submission" date="2024-03" db="EMBL/GenBank/DDBJ databases">
        <title>Complete genome sequence of the green alga Chloropicon roscoffensis RCC1871.</title>
        <authorList>
            <person name="Lemieux C."/>
            <person name="Pombert J.-F."/>
            <person name="Otis C."/>
            <person name="Turmel M."/>
        </authorList>
    </citation>
    <scope>NUCLEOTIDE SEQUENCE [LARGE SCALE GENOMIC DNA]</scope>
    <source>
        <strain evidence="7 8">RCC1871</strain>
    </source>
</reference>
<organism evidence="7 8">
    <name type="scientific">Chloropicon roscoffensis</name>
    <dbReference type="NCBI Taxonomy" id="1461544"/>
    <lineage>
        <taxon>Eukaryota</taxon>
        <taxon>Viridiplantae</taxon>
        <taxon>Chlorophyta</taxon>
        <taxon>Chloropicophyceae</taxon>
        <taxon>Chloropicales</taxon>
        <taxon>Chloropicaceae</taxon>
        <taxon>Chloropicon</taxon>
    </lineage>
</organism>
<dbReference type="Pfam" id="PF13385">
    <property type="entry name" value="Laminin_G_3"/>
    <property type="match status" value="1"/>
</dbReference>
<keyword evidence="1 5" id="KW-0732">Signal</keyword>
<accession>A0AAX4P5I8</accession>
<dbReference type="Gene3D" id="2.60.120.200">
    <property type="match status" value="1"/>
</dbReference>
<feature type="chain" id="PRO_5043802860" evidence="5">
    <location>
        <begin position="35"/>
        <end position="490"/>
    </location>
</feature>
<dbReference type="Proteomes" id="UP001472866">
    <property type="component" value="Chromosome 04"/>
</dbReference>
<evidence type="ECO:0000313" key="8">
    <source>
        <dbReference type="Proteomes" id="UP001472866"/>
    </source>
</evidence>
<gene>
    <name evidence="7" type="ORF">HKI87_04g27210</name>
</gene>
<keyword evidence="8" id="KW-1185">Reference proteome</keyword>
<keyword evidence="4" id="KW-0812">Transmembrane</keyword>
<protein>
    <submittedName>
        <fullName evidence="7">Concanavalin A-like lectin/glucanase</fullName>
    </submittedName>
</protein>
<name>A0AAX4P5I8_9CHLO</name>
<dbReference type="EMBL" id="CP151504">
    <property type="protein sequence ID" value="WZN61187.1"/>
    <property type="molecule type" value="Genomic_DNA"/>
</dbReference>
<dbReference type="InterPro" id="IPR013320">
    <property type="entry name" value="ConA-like_dom_sf"/>
</dbReference>
<proteinExistence type="predicted"/>
<evidence type="ECO:0000256" key="4">
    <source>
        <dbReference type="SAM" id="Phobius"/>
    </source>
</evidence>
<evidence type="ECO:0000256" key="3">
    <source>
        <dbReference type="SAM" id="MobiDB-lite"/>
    </source>
</evidence>
<keyword evidence="4" id="KW-1133">Transmembrane helix</keyword>
<dbReference type="InterPro" id="IPR006558">
    <property type="entry name" value="LamG-like"/>
</dbReference>
<keyword evidence="2" id="KW-1015">Disulfide bond</keyword>
<feature type="domain" description="LamG-like jellyroll fold" evidence="6">
    <location>
        <begin position="206"/>
        <end position="366"/>
    </location>
</feature>
<feature type="transmembrane region" description="Helical" evidence="4">
    <location>
        <begin position="388"/>
        <end position="414"/>
    </location>
</feature>
<evidence type="ECO:0000259" key="6">
    <source>
        <dbReference type="SMART" id="SM00560"/>
    </source>
</evidence>
<feature type="region of interest" description="Disordered" evidence="3">
    <location>
        <begin position="423"/>
        <end position="450"/>
    </location>
</feature>
<dbReference type="SUPFAM" id="SSF49899">
    <property type="entry name" value="Concanavalin A-like lectins/glucanases"/>
    <property type="match status" value="1"/>
</dbReference>
<feature type="signal peptide" evidence="5">
    <location>
        <begin position="1"/>
        <end position="34"/>
    </location>
</feature>
<evidence type="ECO:0000256" key="2">
    <source>
        <dbReference type="ARBA" id="ARBA00023157"/>
    </source>
</evidence>
<dbReference type="SMART" id="SM00560">
    <property type="entry name" value="LamGL"/>
    <property type="match status" value="1"/>
</dbReference>
<evidence type="ECO:0000256" key="1">
    <source>
        <dbReference type="ARBA" id="ARBA00022729"/>
    </source>
</evidence>
<evidence type="ECO:0000256" key="5">
    <source>
        <dbReference type="SAM" id="SignalP"/>
    </source>
</evidence>
<dbReference type="PROSITE" id="PS51257">
    <property type="entry name" value="PROKAR_LIPOPROTEIN"/>
    <property type="match status" value="1"/>
</dbReference>
<sequence>MRGEVETTRAKGRATMAAAIALAMACVLASGARAQPTTETCVESVQRVSGLCSGVLSSTSPFDLLNCCEGAKDADERGCFCDSGVALALGTSYDATLEVLESGCSLNIATYGSVACHARDDSNAVESNDDGVSDKDHGAPQAVSYWTFQDAPNSNVATDKMNNVSGLYSAEVGIGFDGPGSETSSAYFSGRDSYVLIPYTPLLNTANFTVSTTLKPEGAGERPKGTAESVVENFAETSETTIVIGGYGLERHWLGGGGGGEARPLWAFVVGTPIGPLTVYSETEAREGKWAQVTGAYDAAARRAAIYVNGTLEGVESLGQQIMLGNPENDLLIGNGNRLLPSGATTAPYVGYISQAGFWDQALDEPQAKAVFEAVFPSAGGGGGGFPLWATILISCVAVLVVLAALSVLGIFLWRRRERRQAAAPSARRGPTANEQPALAPEMGNTTPLRGPVMFEEEREHLTPRGAQTPSATVHPRFRKIGSKISVTWN</sequence>
<keyword evidence="4" id="KW-0472">Membrane</keyword>
<evidence type="ECO:0000313" key="7">
    <source>
        <dbReference type="EMBL" id="WZN61187.1"/>
    </source>
</evidence>